<dbReference type="Proteomes" id="UP001417504">
    <property type="component" value="Unassembled WGS sequence"/>
</dbReference>
<dbReference type="AlphaFoldDB" id="A0AAP0HI88"/>
<reference evidence="1 2" key="1">
    <citation type="submission" date="2024-01" db="EMBL/GenBank/DDBJ databases">
        <title>Genome assemblies of Stephania.</title>
        <authorList>
            <person name="Yang L."/>
        </authorList>
    </citation>
    <scope>NUCLEOTIDE SEQUENCE [LARGE SCALE GENOMIC DNA]</scope>
    <source>
        <strain evidence="1">QJT</strain>
        <tissue evidence="1">Leaf</tissue>
    </source>
</reference>
<gene>
    <name evidence="1" type="ORF">Sjap_026163</name>
</gene>
<sequence>MRWGLGGDLPGNKTYKEVFGAISFTSATEKTRGLAMFECYSPVVPRDFVIDSWTGWLRLLLPRLYTGAS</sequence>
<proteinExistence type="predicted"/>
<evidence type="ECO:0000313" key="2">
    <source>
        <dbReference type="Proteomes" id="UP001417504"/>
    </source>
</evidence>
<protein>
    <submittedName>
        <fullName evidence="1">Uncharacterized protein</fullName>
    </submittedName>
</protein>
<comment type="caution">
    <text evidence="1">The sequence shown here is derived from an EMBL/GenBank/DDBJ whole genome shotgun (WGS) entry which is preliminary data.</text>
</comment>
<accession>A0AAP0HI88</accession>
<organism evidence="1 2">
    <name type="scientific">Stephania japonica</name>
    <dbReference type="NCBI Taxonomy" id="461633"/>
    <lineage>
        <taxon>Eukaryota</taxon>
        <taxon>Viridiplantae</taxon>
        <taxon>Streptophyta</taxon>
        <taxon>Embryophyta</taxon>
        <taxon>Tracheophyta</taxon>
        <taxon>Spermatophyta</taxon>
        <taxon>Magnoliopsida</taxon>
        <taxon>Ranunculales</taxon>
        <taxon>Menispermaceae</taxon>
        <taxon>Menispermoideae</taxon>
        <taxon>Cissampelideae</taxon>
        <taxon>Stephania</taxon>
    </lineage>
</organism>
<keyword evidence="2" id="KW-1185">Reference proteome</keyword>
<evidence type="ECO:0000313" key="1">
    <source>
        <dbReference type="EMBL" id="KAK9085752.1"/>
    </source>
</evidence>
<name>A0AAP0HI88_9MAGN</name>
<dbReference type="EMBL" id="JBBNAE010000011">
    <property type="protein sequence ID" value="KAK9085752.1"/>
    <property type="molecule type" value="Genomic_DNA"/>
</dbReference>